<dbReference type="RefSeq" id="WP_173417223.1">
    <property type="nucleotide sequence ID" value="NZ_CP054139.1"/>
</dbReference>
<evidence type="ECO:0000259" key="3">
    <source>
        <dbReference type="Pfam" id="PF16586"/>
    </source>
</evidence>
<dbReference type="AlphaFoldDB" id="A0A7D4TS60"/>
<feature type="domain" description="DUF5060" evidence="3">
    <location>
        <begin position="297"/>
        <end position="364"/>
    </location>
</feature>
<dbReference type="Pfam" id="PF16586">
    <property type="entry name" value="DUF5060"/>
    <property type="match status" value="1"/>
</dbReference>
<feature type="domain" description="Cellulose-binding Sde182 nucleoside hydrolase-like" evidence="2">
    <location>
        <begin position="34"/>
        <end position="277"/>
    </location>
</feature>
<keyword evidence="1" id="KW-0732">Signal</keyword>
<proteinExistence type="predicted"/>
<dbReference type="InterPro" id="IPR032260">
    <property type="entry name" value="DUF5060"/>
</dbReference>
<gene>
    <name evidence="4" type="ORF">HQ865_23355</name>
</gene>
<dbReference type="Pfam" id="PF07632">
    <property type="entry name" value="Sde182_NH-like"/>
    <property type="match status" value="1"/>
</dbReference>
<name>A0A7D4TS60_9SPHI</name>
<evidence type="ECO:0000313" key="5">
    <source>
        <dbReference type="Proteomes" id="UP000505355"/>
    </source>
</evidence>
<feature type="signal peptide" evidence="1">
    <location>
        <begin position="1"/>
        <end position="25"/>
    </location>
</feature>
<accession>A0A7D4TS60</accession>
<dbReference type="SUPFAM" id="SSF53590">
    <property type="entry name" value="Nucleoside hydrolase"/>
    <property type="match status" value="1"/>
</dbReference>
<dbReference type="Gene3D" id="3.90.245.10">
    <property type="entry name" value="Ribonucleoside hydrolase-like"/>
    <property type="match status" value="1"/>
</dbReference>
<dbReference type="Proteomes" id="UP000505355">
    <property type="component" value="Chromosome"/>
</dbReference>
<dbReference type="InterPro" id="IPR011483">
    <property type="entry name" value="Sde182_NH-like"/>
</dbReference>
<protein>
    <submittedName>
        <fullName evidence="4">DUF1593 domain-containing protein</fullName>
    </submittedName>
</protein>
<dbReference type="GO" id="GO:0016799">
    <property type="term" value="F:hydrolase activity, hydrolyzing N-glycosyl compounds"/>
    <property type="evidence" value="ECO:0007669"/>
    <property type="project" value="InterPro"/>
</dbReference>
<keyword evidence="5" id="KW-1185">Reference proteome</keyword>
<dbReference type="EMBL" id="CP054139">
    <property type="protein sequence ID" value="QKJ32574.1"/>
    <property type="molecule type" value="Genomic_DNA"/>
</dbReference>
<sequence>MIFKVNIKAIIFACLCFILTGLAYAQQPVPVKPRILISTDIGGTDPDDNQSMIHFLIYSHLFDTEGLVSSPSYGAGNKEEILKMIGLYEKDLPKLQQHQKGYPTPDALRAICKQGRKGAAPYKGYLTATEGSDWIIKCAKKEDTRPLWVLVWGGLEDVAQALHDAPEIASRIRVYWIGGPNKKWSANSYAYIAANFPKLWFIECNSSYYGFFSGNGSPENLKPANYYNNFISNAGYMGAAFKSYYKGIPKMGDTPSLLYMMDGDPKNPLRESWGGSFIKFNHSARIVYDRATTITDTVPTFSTVEFHFKGPKINISPDSACFTLTMQAGIGEQKWDGFYNGNGDYVIRYCPKQTETLNYKVSSKIPGFEPLQGKLVISNLWPGQPHQTDYRLGSNWYTDKPDASLYDGIWQGSQTVLKWRSDIMLDWGKRWAWLK</sequence>
<reference evidence="4 5" key="1">
    <citation type="submission" date="2020-05" db="EMBL/GenBank/DDBJ databases">
        <title>Mucilaginibacter mali sp. nov.</title>
        <authorList>
            <person name="Kim H.S."/>
            <person name="Lee K.C."/>
            <person name="Suh M.K."/>
            <person name="Kim J.-S."/>
            <person name="Han K.-I."/>
            <person name="Eom M.K."/>
            <person name="Shin Y.K."/>
            <person name="Lee J.-S."/>
        </authorList>
    </citation>
    <scope>NUCLEOTIDE SEQUENCE [LARGE SCALE GENOMIC DNA]</scope>
    <source>
        <strain evidence="4 5">G2-14</strain>
    </source>
</reference>
<evidence type="ECO:0000313" key="4">
    <source>
        <dbReference type="EMBL" id="QKJ32574.1"/>
    </source>
</evidence>
<evidence type="ECO:0000256" key="1">
    <source>
        <dbReference type="SAM" id="SignalP"/>
    </source>
</evidence>
<organism evidence="4 5">
    <name type="scientific">Mucilaginibacter mali</name>
    <dbReference type="NCBI Taxonomy" id="2740462"/>
    <lineage>
        <taxon>Bacteria</taxon>
        <taxon>Pseudomonadati</taxon>
        <taxon>Bacteroidota</taxon>
        <taxon>Sphingobacteriia</taxon>
        <taxon>Sphingobacteriales</taxon>
        <taxon>Sphingobacteriaceae</taxon>
        <taxon>Mucilaginibacter</taxon>
    </lineage>
</organism>
<evidence type="ECO:0000259" key="2">
    <source>
        <dbReference type="Pfam" id="PF07632"/>
    </source>
</evidence>
<dbReference type="InterPro" id="IPR036452">
    <property type="entry name" value="Ribo_hydro-like"/>
</dbReference>
<dbReference type="KEGG" id="mmab:HQ865_23355"/>
<feature type="chain" id="PRO_5028902452" evidence="1">
    <location>
        <begin position="26"/>
        <end position="435"/>
    </location>
</feature>